<keyword evidence="6" id="KW-1133">Transmembrane helix</keyword>
<dbReference type="Proteomes" id="UP000005408">
    <property type="component" value="Unassembled WGS sequence"/>
</dbReference>
<dbReference type="PANTHER" id="PTHR21567">
    <property type="entry name" value="CLASP"/>
    <property type="match status" value="1"/>
</dbReference>
<name>A0A8W8MZW4_MAGGI</name>
<feature type="domain" description="TOG" evidence="7">
    <location>
        <begin position="522"/>
        <end position="753"/>
    </location>
</feature>
<evidence type="ECO:0000256" key="1">
    <source>
        <dbReference type="ARBA" id="ARBA00004245"/>
    </source>
</evidence>
<dbReference type="SMART" id="SM01349">
    <property type="entry name" value="TOG"/>
    <property type="match status" value="2"/>
</dbReference>
<dbReference type="InterPro" id="IPR016024">
    <property type="entry name" value="ARM-type_fold"/>
</dbReference>
<dbReference type="InterPro" id="IPR034085">
    <property type="entry name" value="TOG"/>
</dbReference>
<dbReference type="PANTHER" id="PTHR21567:SF9">
    <property type="entry name" value="CLIP-ASSOCIATING PROTEIN"/>
    <property type="match status" value="1"/>
</dbReference>
<dbReference type="GO" id="GO:0045180">
    <property type="term" value="C:basal cortex"/>
    <property type="evidence" value="ECO:0007669"/>
    <property type="project" value="TreeGrafter"/>
</dbReference>
<keyword evidence="2" id="KW-0963">Cytoplasm</keyword>
<dbReference type="InterPro" id="IPR057546">
    <property type="entry name" value="HEAT_GCN1"/>
</dbReference>
<evidence type="ECO:0000256" key="5">
    <source>
        <dbReference type="SAM" id="MobiDB-lite"/>
    </source>
</evidence>
<keyword evidence="3" id="KW-0677">Repeat</keyword>
<evidence type="ECO:0000313" key="9">
    <source>
        <dbReference type="Proteomes" id="UP000005408"/>
    </source>
</evidence>
<dbReference type="GO" id="GO:0005815">
    <property type="term" value="C:microtubule organizing center"/>
    <property type="evidence" value="ECO:0007669"/>
    <property type="project" value="TreeGrafter"/>
</dbReference>
<keyword evidence="6" id="KW-0472">Membrane</keyword>
<dbReference type="GO" id="GO:0005876">
    <property type="term" value="C:spindle microtubule"/>
    <property type="evidence" value="ECO:0007669"/>
    <property type="project" value="TreeGrafter"/>
</dbReference>
<dbReference type="GO" id="GO:0005881">
    <property type="term" value="C:cytoplasmic microtubule"/>
    <property type="evidence" value="ECO:0007669"/>
    <property type="project" value="TreeGrafter"/>
</dbReference>
<dbReference type="AlphaFoldDB" id="A0A8W8MZW4"/>
<dbReference type="GO" id="GO:0008017">
    <property type="term" value="F:microtubule binding"/>
    <property type="evidence" value="ECO:0007669"/>
    <property type="project" value="TreeGrafter"/>
</dbReference>
<dbReference type="EnsemblMetazoa" id="G4696.2">
    <property type="protein sequence ID" value="G4696.2:cds"/>
    <property type="gene ID" value="G4696"/>
</dbReference>
<feature type="transmembrane region" description="Helical" evidence="6">
    <location>
        <begin position="753"/>
        <end position="771"/>
    </location>
</feature>
<accession>A0A8W8MZW4</accession>
<evidence type="ECO:0000256" key="4">
    <source>
        <dbReference type="ARBA" id="ARBA00023212"/>
    </source>
</evidence>
<feature type="domain" description="TOG" evidence="7">
    <location>
        <begin position="196"/>
        <end position="427"/>
    </location>
</feature>
<proteinExistence type="predicted"/>
<sequence>MGSCDVKKQVRFAVFPYVVEIPPRGPEWDEDDEEGFFSGEEEWEEEESDFVEPVQAVRLACYFQHVIEVAQLIKILAPWIVIVGPATKMVAPNRSPIVDLVHQPPESGSYAAREREAFKWWEDPAHFCWQEEGWVLAQRTLRPGQDVEEALTDALRTQNRRRYEYDSDDAASETSSVCSERSYRSIGQTSEYYLWGYQDTTEIIALLGSGSHGDRKEGLIALQNLLRNGRFLSRVELQKCASFYRMFHDPHSKVLSLFLDTLVDLIQVHSQDLTNQMFPFLTRLLNKSGQDLLGSVQNRVQRALDAVRENFPAEQQFSALSKYIVDQTQSASLKVKASLLNYMHNLVLVMNDTDFVNSADTRLVLSRIINFTTEPKSVEVRKAAQLVLIDLFNLNAPELSMMLTNLPKPFQDSATKILQTHMRSASRESRDSTSDVLSPKNVTPQQNRSRPPSRGHHDEMETENMNPEDIYNSIKQTTADIQNLSFHSNYNPSQYSDEAMNGYNNRSRLADAELDDSELFNEESTDNDVITTILTELSNHNKRNNERKDAMLSLIKMTREGNFNFWDEHFKTILFVLLETLGDTNGHIRALALRVLREILKNQPSRFKDYTELTILRILEAHKDSEREVVRSAEECADTLANYLPPETCVRILNPIISTANYPVSLAAIKMQNKVLELLPKDTLEAQMAEIIPGLLRGYDDQQSTVRKSAVFCLVAIYLKVGEGIWNHLTKLNYSKVKLLNLYIKRAQQSSSVYWLCASTWLLIWVGLVLAQGTKGKEIRKPIQYCNSLVLEERNFLVRK</sequence>
<dbReference type="GO" id="GO:0090307">
    <property type="term" value="P:mitotic spindle assembly"/>
    <property type="evidence" value="ECO:0007669"/>
    <property type="project" value="TreeGrafter"/>
</dbReference>
<keyword evidence="4" id="KW-0206">Cytoskeleton</keyword>
<evidence type="ECO:0000259" key="7">
    <source>
        <dbReference type="SMART" id="SM01349"/>
    </source>
</evidence>
<dbReference type="GO" id="GO:0040001">
    <property type="term" value="P:establishment of mitotic spindle localization"/>
    <property type="evidence" value="ECO:0007669"/>
    <property type="project" value="TreeGrafter"/>
</dbReference>
<evidence type="ECO:0000256" key="2">
    <source>
        <dbReference type="ARBA" id="ARBA00022490"/>
    </source>
</evidence>
<dbReference type="GO" id="GO:0072686">
    <property type="term" value="C:mitotic spindle"/>
    <property type="evidence" value="ECO:0007669"/>
    <property type="project" value="TreeGrafter"/>
</dbReference>
<evidence type="ECO:0000256" key="6">
    <source>
        <dbReference type="SAM" id="Phobius"/>
    </source>
</evidence>
<reference evidence="8" key="1">
    <citation type="submission" date="2022-08" db="UniProtKB">
        <authorList>
            <consortium name="EnsemblMetazoa"/>
        </authorList>
    </citation>
    <scope>IDENTIFICATION</scope>
    <source>
        <strain evidence="8">05x7-T-G4-1.051#20</strain>
    </source>
</reference>
<dbReference type="Pfam" id="PF23271">
    <property type="entry name" value="HEAT_GCN1"/>
    <property type="match status" value="1"/>
</dbReference>
<dbReference type="InterPro" id="IPR011989">
    <property type="entry name" value="ARM-like"/>
</dbReference>
<keyword evidence="9" id="KW-1185">Reference proteome</keyword>
<comment type="subcellular location">
    <subcellularLocation>
        <location evidence="1">Cytoplasm</location>
        <location evidence="1">Cytoskeleton</location>
    </subcellularLocation>
</comment>
<dbReference type="GO" id="GO:0000776">
    <property type="term" value="C:kinetochore"/>
    <property type="evidence" value="ECO:0007669"/>
    <property type="project" value="TreeGrafter"/>
</dbReference>
<evidence type="ECO:0000313" key="8">
    <source>
        <dbReference type="EnsemblMetazoa" id="G4696.2:cds"/>
    </source>
</evidence>
<organism evidence="8 9">
    <name type="scientific">Magallana gigas</name>
    <name type="common">Pacific oyster</name>
    <name type="synonym">Crassostrea gigas</name>
    <dbReference type="NCBI Taxonomy" id="29159"/>
    <lineage>
        <taxon>Eukaryota</taxon>
        <taxon>Metazoa</taxon>
        <taxon>Spiralia</taxon>
        <taxon>Lophotrochozoa</taxon>
        <taxon>Mollusca</taxon>
        <taxon>Bivalvia</taxon>
        <taxon>Autobranchia</taxon>
        <taxon>Pteriomorphia</taxon>
        <taxon>Ostreida</taxon>
        <taxon>Ostreoidea</taxon>
        <taxon>Ostreidae</taxon>
        <taxon>Magallana</taxon>
    </lineage>
</organism>
<keyword evidence="6" id="KW-0812">Transmembrane</keyword>
<evidence type="ECO:0000256" key="3">
    <source>
        <dbReference type="ARBA" id="ARBA00022737"/>
    </source>
</evidence>
<feature type="region of interest" description="Disordered" evidence="5">
    <location>
        <begin position="420"/>
        <end position="461"/>
    </location>
</feature>
<dbReference type="Gene3D" id="1.25.10.10">
    <property type="entry name" value="Leucine-rich Repeat Variant"/>
    <property type="match status" value="2"/>
</dbReference>
<dbReference type="SUPFAM" id="SSF48371">
    <property type="entry name" value="ARM repeat"/>
    <property type="match status" value="1"/>
</dbReference>
<protein>
    <recommendedName>
        <fullName evidence="7">TOG domain-containing protein</fullName>
    </recommendedName>
</protein>
<feature type="compositionally biased region" description="Polar residues" evidence="5">
    <location>
        <begin position="434"/>
        <end position="450"/>
    </location>
</feature>